<sequence>MLSRARQGIVAEEGAPVKTIQTDYRSPTEASASSSTDGDLVDWNFFNILTADEQKSQEGDDVTPLITLLRIENGDIQLPRHSDRNVIGNEIFESVRNNIAPTVTVTVNGLRTRGLLDSGSLITVISSELSQHLARPLYPWILGNLRVADGRAVIPIGITSVTIGFNERYIPMEVAVVPVITPP</sequence>
<evidence type="ECO:0000313" key="1">
    <source>
        <dbReference type="EMBL" id="RWR99301.1"/>
    </source>
</evidence>
<dbReference type="InterPro" id="IPR021109">
    <property type="entry name" value="Peptidase_aspartic_dom_sf"/>
</dbReference>
<keyword evidence="2" id="KW-1185">Reference proteome</keyword>
<proteinExistence type="predicted"/>
<dbReference type="OrthoDB" id="6508513at2759"/>
<dbReference type="Pfam" id="PF13650">
    <property type="entry name" value="Asp_protease_2"/>
    <property type="match status" value="1"/>
</dbReference>
<dbReference type="AlphaFoldDB" id="A0A3S3RG17"/>
<dbReference type="SUPFAM" id="SSF50630">
    <property type="entry name" value="Acid proteases"/>
    <property type="match status" value="1"/>
</dbReference>
<feature type="non-terminal residue" evidence="1">
    <location>
        <position position="183"/>
    </location>
</feature>
<dbReference type="Gene3D" id="2.40.70.10">
    <property type="entry name" value="Acid Proteases"/>
    <property type="match status" value="1"/>
</dbReference>
<dbReference type="CDD" id="cd00303">
    <property type="entry name" value="retropepsin_like"/>
    <property type="match status" value="1"/>
</dbReference>
<accession>A0A3S3RG17</accession>
<dbReference type="Proteomes" id="UP000285301">
    <property type="component" value="Unassembled WGS sequence"/>
</dbReference>
<reference evidence="1 2" key="1">
    <citation type="journal article" date="2018" name="Gigascience">
        <title>Genomes of trombidid mites reveal novel predicted allergens and laterally-transferred genes associated with secondary metabolism.</title>
        <authorList>
            <person name="Dong X."/>
            <person name="Chaisiri K."/>
            <person name="Xia D."/>
            <person name="Armstrong S.D."/>
            <person name="Fang Y."/>
            <person name="Donnelly M.J."/>
            <person name="Kadowaki T."/>
            <person name="McGarry J.W."/>
            <person name="Darby A.C."/>
            <person name="Makepeace B.L."/>
        </authorList>
    </citation>
    <scope>NUCLEOTIDE SEQUENCE [LARGE SCALE GENOMIC DNA]</scope>
    <source>
        <strain evidence="1">UoL-WK</strain>
    </source>
</reference>
<protein>
    <recommendedName>
        <fullName evidence="3">Peptidase A2 domain-containing protein</fullName>
    </recommendedName>
</protein>
<evidence type="ECO:0000313" key="2">
    <source>
        <dbReference type="Proteomes" id="UP000285301"/>
    </source>
</evidence>
<dbReference type="EMBL" id="NCKU01015806">
    <property type="protein sequence ID" value="RWR99301.1"/>
    <property type="molecule type" value="Genomic_DNA"/>
</dbReference>
<gene>
    <name evidence="1" type="ORF">B4U79_17045</name>
</gene>
<comment type="caution">
    <text evidence="1">The sequence shown here is derived from an EMBL/GenBank/DDBJ whole genome shotgun (WGS) entry which is preliminary data.</text>
</comment>
<organism evidence="1 2">
    <name type="scientific">Dinothrombium tinctorium</name>
    <dbReference type="NCBI Taxonomy" id="1965070"/>
    <lineage>
        <taxon>Eukaryota</taxon>
        <taxon>Metazoa</taxon>
        <taxon>Ecdysozoa</taxon>
        <taxon>Arthropoda</taxon>
        <taxon>Chelicerata</taxon>
        <taxon>Arachnida</taxon>
        <taxon>Acari</taxon>
        <taxon>Acariformes</taxon>
        <taxon>Trombidiformes</taxon>
        <taxon>Prostigmata</taxon>
        <taxon>Anystina</taxon>
        <taxon>Parasitengona</taxon>
        <taxon>Trombidioidea</taxon>
        <taxon>Trombidiidae</taxon>
        <taxon>Dinothrombium</taxon>
    </lineage>
</organism>
<evidence type="ECO:0008006" key="3">
    <source>
        <dbReference type="Google" id="ProtNLM"/>
    </source>
</evidence>
<name>A0A3S3RG17_9ACAR</name>